<evidence type="ECO:0000313" key="1">
    <source>
        <dbReference type="EMBL" id="KAK6779973.1"/>
    </source>
</evidence>
<keyword evidence="2" id="KW-1185">Reference proteome</keyword>
<gene>
    <name evidence="1" type="ORF">RDI58_022157</name>
</gene>
<evidence type="ECO:0000313" key="2">
    <source>
        <dbReference type="Proteomes" id="UP001371456"/>
    </source>
</evidence>
<accession>A0AAN8T1J1</accession>
<dbReference type="SMART" id="SM00614">
    <property type="entry name" value="ZnF_BED"/>
    <property type="match status" value="1"/>
</dbReference>
<dbReference type="AlphaFoldDB" id="A0AAN8T1J1"/>
<reference evidence="1 2" key="1">
    <citation type="submission" date="2024-02" db="EMBL/GenBank/DDBJ databases">
        <title>de novo genome assembly of Solanum bulbocastanum strain 11H21.</title>
        <authorList>
            <person name="Hosaka A.J."/>
        </authorList>
    </citation>
    <scope>NUCLEOTIDE SEQUENCE [LARGE SCALE GENOMIC DNA]</scope>
    <source>
        <tissue evidence="1">Young leaves</tissue>
    </source>
</reference>
<proteinExistence type="predicted"/>
<dbReference type="Proteomes" id="UP001371456">
    <property type="component" value="Unassembled WGS sequence"/>
</dbReference>
<sequence length="78" mass="8780">MSTKANEDVHDESCEIRSSVPTKRVKKNTSDVWKGFKKLPCATSNEMLKAQCNVYKKIFLADSFSGTSNLKRHISSVK</sequence>
<protein>
    <recommendedName>
        <fullName evidence="3">BED-type domain-containing protein</fullName>
    </recommendedName>
</protein>
<evidence type="ECO:0008006" key="3">
    <source>
        <dbReference type="Google" id="ProtNLM"/>
    </source>
</evidence>
<organism evidence="1 2">
    <name type="scientific">Solanum bulbocastanum</name>
    <name type="common">Wild potato</name>
    <dbReference type="NCBI Taxonomy" id="147425"/>
    <lineage>
        <taxon>Eukaryota</taxon>
        <taxon>Viridiplantae</taxon>
        <taxon>Streptophyta</taxon>
        <taxon>Embryophyta</taxon>
        <taxon>Tracheophyta</taxon>
        <taxon>Spermatophyta</taxon>
        <taxon>Magnoliopsida</taxon>
        <taxon>eudicotyledons</taxon>
        <taxon>Gunneridae</taxon>
        <taxon>Pentapetalae</taxon>
        <taxon>asterids</taxon>
        <taxon>lamiids</taxon>
        <taxon>Solanales</taxon>
        <taxon>Solanaceae</taxon>
        <taxon>Solanoideae</taxon>
        <taxon>Solaneae</taxon>
        <taxon>Solanum</taxon>
    </lineage>
</organism>
<dbReference type="EMBL" id="JBANQN010000009">
    <property type="protein sequence ID" value="KAK6779973.1"/>
    <property type="molecule type" value="Genomic_DNA"/>
</dbReference>
<name>A0AAN8T1J1_SOLBU</name>
<comment type="caution">
    <text evidence="1">The sequence shown here is derived from an EMBL/GenBank/DDBJ whole genome shotgun (WGS) entry which is preliminary data.</text>
</comment>